<keyword evidence="10" id="KW-0418">Kinase</keyword>
<dbReference type="SUPFAM" id="SSF55785">
    <property type="entry name" value="PYP-like sensor domain (PAS domain)"/>
    <property type="match status" value="1"/>
</dbReference>
<dbReference type="PROSITE" id="PS50112">
    <property type="entry name" value="PAS"/>
    <property type="match status" value="1"/>
</dbReference>
<evidence type="ECO:0000313" key="10">
    <source>
        <dbReference type="EMBL" id="AKU95028.1"/>
    </source>
</evidence>
<dbReference type="PROSITE" id="PS00676">
    <property type="entry name" value="SIGMA54_INTERACT_2"/>
    <property type="match status" value="1"/>
</dbReference>
<dbReference type="Gene3D" id="3.30.450.40">
    <property type="match status" value="1"/>
</dbReference>
<dbReference type="GO" id="GO:0016301">
    <property type="term" value="F:kinase activity"/>
    <property type="evidence" value="ECO:0007669"/>
    <property type="project" value="UniProtKB-KW"/>
</dbReference>
<dbReference type="SMART" id="SM00382">
    <property type="entry name" value="AAA"/>
    <property type="match status" value="2"/>
</dbReference>
<dbReference type="KEGG" id="llu:AKJ09_01692"/>
<dbReference type="InterPro" id="IPR053159">
    <property type="entry name" value="Hybrid_Histidine_Kinase"/>
</dbReference>
<dbReference type="CDD" id="cd00009">
    <property type="entry name" value="AAA"/>
    <property type="match status" value="1"/>
</dbReference>
<feature type="domain" description="PAC" evidence="9">
    <location>
        <begin position="1247"/>
        <end position="1299"/>
    </location>
</feature>
<keyword evidence="2" id="KW-0067">ATP-binding</keyword>
<evidence type="ECO:0000256" key="3">
    <source>
        <dbReference type="ARBA" id="ARBA00023015"/>
    </source>
</evidence>
<dbReference type="CDD" id="cd00130">
    <property type="entry name" value="PAS"/>
    <property type="match status" value="1"/>
</dbReference>
<dbReference type="InterPro" id="IPR009057">
    <property type="entry name" value="Homeodomain-like_sf"/>
</dbReference>
<dbReference type="InterPro" id="IPR025943">
    <property type="entry name" value="Sigma_54_int_dom_ATP-bd_2"/>
</dbReference>
<dbReference type="PATRIC" id="fig|1391654.3.peg.1709"/>
<evidence type="ECO:0000256" key="4">
    <source>
        <dbReference type="ARBA" id="ARBA00023125"/>
    </source>
</evidence>
<protein>
    <submittedName>
        <fullName evidence="10">Signal transduction histidine kinase CheA</fullName>
    </submittedName>
</protein>
<dbReference type="InterPro" id="IPR003593">
    <property type="entry name" value="AAA+_ATPase"/>
</dbReference>
<dbReference type="PROSITE" id="PS00675">
    <property type="entry name" value="SIGMA54_INTERACT_1"/>
    <property type="match status" value="1"/>
</dbReference>
<organism evidence="10 11">
    <name type="scientific">Labilithrix luteola</name>
    <dbReference type="NCBI Taxonomy" id="1391654"/>
    <lineage>
        <taxon>Bacteria</taxon>
        <taxon>Pseudomonadati</taxon>
        <taxon>Myxococcota</taxon>
        <taxon>Polyangia</taxon>
        <taxon>Polyangiales</taxon>
        <taxon>Labilitrichaceae</taxon>
        <taxon>Labilithrix</taxon>
    </lineage>
</organism>
<feature type="coiled-coil region" evidence="6">
    <location>
        <begin position="1290"/>
        <end position="1324"/>
    </location>
</feature>
<dbReference type="Pfam" id="PF08447">
    <property type="entry name" value="PAS_3"/>
    <property type="match status" value="1"/>
</dbReference>
<dbReference type="InterPro" id="IPR013655">
    <property type="entry name" value="PAS_fold_3"/>
</dbReference>
<reference evidence="10 11" key="1">
    <citation type="submission" date="2015-08" db="EMBL/GenBank/DDBJ databases">
        <authorList>
            <person name="Babu N.S."/>
            <person name="Beckwith C.J."/>
            <person name="Beseler K.G."/>
            <person name="Brison A."/>
            <person name="Carone J.V."/>
            <person name="Caskin T.P."/>
            <person name="Diamond M."/>
            <person name="Durham M.E."/>
            <person name="Foxe J.M."/>
            <person name="Go M."/>
            <person name="Henderson B.A."/>
            <person name="Jones I.B."/>
            <person name="McGettigan J.A."/>
            <person name="Micheletti S.J."/>
            <person name="Nasrallah M.E."/>
            <person name="Ortiz D."/>
            <person name="Piller C.R."/>
            <person name="Privatt S.R."/>
            <person name="Schneider S.L."/>
            <person name="Sharp S."/>
            <person name="Smith T.C."/>
            <person name="Stanton J.D."/>
            <person name="Ullery H.E."/>
            <person name="Wilson R.J."/>
            <person name="Serrano M.G."/>
            <person name="Buck G."/>
            <person name="Lee V."/>
            <person name="Wang Y."/>
            <person name="Carvalho R."/>
            <person name="Voegtly L."/>
            <person name="Shi R."/>
            <person name="Duckworth R."/>
            <person name="Johnson A."/>
            <person name="Loviza R."/>
            <person name="Walstead R."/>
            <person name="Shah Z."/>
            <person name="Kiflezghi M."/>
            <person name="Wade K."/>
            <person name="Ball S.L."/>
            <person name="Bradley K.W."/>
            <person name="Asai D.J."/>
            <person name="Bowman C.A."/>
            <person name="Russell D.A."/>
            <person name="Pope W.H."/>
            <person name="Jacobs-Sera D."/>
            <person name="Hendrix R.W."/>
            <person name="Hatfull G.F."/>
        </authorList>
    </citation>
    <scope>NUCLEOTIDE SEQUENCE [LARGE SCALE GENOMIC DNA]</scope>
    <source>
        <strain evidence="10 11">DSM 27648</strain>
    </source>
</reference>
<dbReference type="InterPro" id="IPR058031">
    <property type="entry name" value="AAA_lid_NorR"/>
</dbReference>
<dbReference type="InterPro" id="IPR029016">
    <property type="entry name" value="GAF-like_dom_sf"/>
</dbReference>
<dbReference type="InterPro" id="IPR003018">
    <property type="entry name" value="GAF"/>
</dbReference>
<evidence type="ECO:0000259" key="8">
    <source>
        <dbReference type="PROSITE" id="PS50112"/>
    </source>
</evidence>
<dbReference type="GO" id="GO:0006355">
    <property type="term" value="P:regulation of DNA-templated transcription"/>
    <property type="evidence" value="ECO:0007669"/>
    <property type="project" value="InterPro"/>
</dbReference>
<feature type="domain" description="Sigma-54 factor interaction" evidence="7">
    <location>
        <begin position="1331"/>
        <end position="1560"/>
    </location>
</feature>
<dbReference type="PROSITE" id="PS50113">
    <property type="entry name" value="PAC"/>
    <property type="match status" value="1"/>
</dbReference>
<evidence type="ECO:0000259" key="7">
    <source>
        <dbReference type="PROSITE" id="PS50045"/>
    </source>
</evidence>
<dbReference type="InterPro" id="IPR000700">
    <property type="entry name" value="PAS-assoc_C"/>
</dbReference>
<dbReference type="Gene3D" id="2.10.70.100">
    <property type="match status" value="1"/>
</dbReference>
<dbReference type="SUPFAM" id="SSF55781">
    <property type="entry name" value="GAF domain-like"/>
    <property type="match status" value="1"/>
</dbReference>
<keyword evidence="1" id="KW-0547">Nucleotide-binding</keyword>
<dbReference type="FunFam" id="3.40.50.300:FF:000006">
    <property type="entry name" value="DNA-binding transcriptional regulator NtrC"/>
    <property type="match status" value="1"/>
</dbReference>
<keyword evidence="11" id="KW-1185">Reference proteome</keyword>
<keyword evidence="4" id="KW-0238">DNA-binding</keyword>
<dbReference type="InterPro" id="IPR002078">
    <property type="entry name" value="Sigma_54_int"/>
</dbReference>
<keyword evidence="5" id="KW-0804">Transcription</keyword>
<dbReference type="EMBL" id="CP012333">
    <property type="protein sequence ID" value="AKU95028.1"/>
    <property type="molecule type" value="Genomic_DNA"/>
</dbReference>
<evidence type="ECO:0000256" key="2">
    <source>
        <dbReference type="ARBA" id="ARBA00022840"/>
    </source>
</evidence>
<dbReference type="Proteomes" id="UP000064967">
    <property type="component" value="Chromosome"/>
</dbReference>
<dbReference type="InterPro" id="IPR035965">
    <property type="entry name" value="PAS-like_dom_sf"/>
</dbReference>
<dbReference type="SMART" id="SM00065">
    <property type="entry name" value="GAF"/>
    <property type="match status" value="1"/>
</dbReference>
<dbReference type="Pfam" id="PF00158">
    <property type="entry name" value="Sigma54_activat"/>
    <property type="match status" value="1"/>
</dbReference>
<sequence>MTGALLAAIDAVAAGGPGRLLLIAGYSGIGKSSVVNELRKTLVPPRALFAGGKLEAHRRDVPYAAVGDALRELARFVLEQPEDELAHWRRAIQDALGIHGRLLTALVPEIEAIAGAQPAVADLPSRDTRHLFRSVLRRLIEAFARPGQPLVLFLDDLQWVDAASLELVEDLIAFPGPHPLLLVGTYRDNEVGATHPLLRVRDALRAVSGGVEEVSLEPLLVTDVGQWLAAALHAEPDALLPLTRLVHEKTGGNPFFVIQFLSLLVDEGLIHFDGERAAWSWDLEAIRAQAHTDNVVEIMVGKLDRLAVDAQEALKYIAALGRCASAVELSTALGLPEDVVHDLLWEAVRGGLVLRLDNKAYDLVHDRVREAVYARIPEGERAPLHLRIGRRLLAGASIADARDEVIFEIVQQLGRGMALMTSPCEREELADLNRIAGLRARKAQAFAAALSYFTAGDALLPGDAWQRRPALAFELTFHRAECEFLTGDATTAEPRLAALASRSLGVRDLAAVTCLRMALYMTVCVERAIDVCLEYLASTGIVWTRQPAEEEIRAEYERLWRLLGRRPTEEAVGLPQIKNLSRKPQLTDEARAATMDVLAELLSPALVLDKDLLYLTIGRMVNLTVQHGNGESSAIGYAYLATILGPRFGDYSSSLRFGELSVDLIESQGPERFAPRVYLAFATLTIPWTRPLREARRLFVRASEAASRMGDPTFAAYGRHNFISHLLACGDPLTEIQREAEDGLAFARRARFGLCVDTISGQLQLIRRLRGLSPGFELLDGELFDESRFETHLASSPGMEHAASWYWIRKLEACFFTEDYDAAIHAKEHAERLVSTAPAFLELAEYHFYAALAEAARTTPDGAGASAGITAVIAHHSHLAAWAEVCPANFTDRAALVAAEIARLERRDVEAMRLYEDAIRLAREQGFTHHEALASELAGRFSERIGLETAAQAYFSAARSGYERWGAREKVRRLEQRHASLCPASMPVDGPTVIDATTDQLDLAAVVRLSQAVSGEIVLDKLVRALLGIALEYAGATRALLLVPAGAELRIEAEATSVPPGFDVRLLAKRAGPMDAPETLLTRVSSAKEGVIVDDAVLPNPFSADSYIAAGRVRSIFGLPLVKQGKLCGVLYLENNVASHVFTPARVKVLTLLAAQAAGAIENARLYANLQETEAYMAKAEELSRTGTFGWDLATGAVFWSKETYRIFELDPGTPITRDIMHARVHPDDRDRSDELVERHIRERKPWGVDYRIVMPDGSIKHLRAHGGPMDPGSTSTLTFVGAVTDVTTAKLAQQSLETALTEIRALKDRLQQENVALREEIDKTSMFEEIVGTSTALRAVLSSLSKVAPTDSTVLITGETGTGKELVARAIHRRSARSDRPFVSVNCAAIPQSLIGSELFGHEKGAFTGATERRLGRFEVAEGGTLFLDEVGDVPAETQMALLRVLQEHEFVRIGGSKAIRANVRVIAATNRDLQAAIADKTFRADLFYRLNVFPLEVPPLRERREDLPVLVEYFVERFAKRAGKQIRDIGGKALDLLAAYHWPGNIRELQNVIERAVIISDDGTLSIDARWVPLQPVRPAGGAPTIALATPSPPSPPSTLSDHERAVIEATLAEAKGRVSGPFGAAAKLGIPASTLESKIKALAIDKRRFKRADTPRQ</sequence>
<dbReference type="InterPro" id="IPR025662">
    <property type="entry name" value="Sigma_54_int_dom_ATP-bd_1"/>
</dbReference>
<dbReference type="Gene3D" id="1.10.8.60">
    <property type="match status" value="1"/>
</dbReference>
<evidence type="ECO:0000256" key="6">
    <source>
        <dbReference type="SAM" id="Coils"/>
    </source>
</evidence>
<dbReference type="PROSITE" id="PS50045">
    <property type="entry name" value="SIGMA54_INTERACT_4"/>
    <property type="match status" value="1"/>
</dbReference>
<dbReference type="STRING" id="1391654.AKJ09_01692"/>
<dbReference type="GO" id="GO:0003677">
    <property type="term" value="F:DNA binding"/>
    <property type="evidence" value="ECO:0007669"/>
    <property type="project" value="UniProtKB-KW"/>
</dbReference>
<dbReference type="Pfam" id="PF25601">
    <property type="entry name" value="AAA_lid_14"/>
    <property type="match status" value="1"/>
</dbReference>
<dbReference type="InterPro" id="IPR027417">
    <property type="entry name" value="P-loop_NTPase"/>
</dbReference>
<dbReference type="Gene3D" id="1.10.10.60">
    <property type="entry name" value="Homeodomain-like"/>
    <property type="match status" value="1"/>
</dbReference>
<keyword evidence="3" id="KW-0805">Transcription regulation</keyword>
<gene>
    <name evidence="10" type="ORF">AKJ09_01692</name>
</gene>
<evidence type="ECO:0000256" key="1">
    <source>
        <dbReference type="ARBA" id="ARBA00022741"/>
    </source>
</evidence>
<dbReference type="Pfam" id="PF13191">
    <property type="entry name" value="AAA_16"/>
    <property type="match status" value="1"/>
</dbReference>
<dbReference type="Gene3D" id="3.30.450.20">
    <property type="entry name" value="PAS domain"/>
    <property type="match status" value="1"/>
</dbReference>
<keyword evidence="10" id="KW-0808">Transferase</keyword>
<dbReference type="PANTHER" id="PTHR43642">
    <property type="entry name" value="HYBRID SIGNAL TRANSDUCTION HISTIDINE KINASE G"/>
    <property type="match status" value="1"/>
</dbReference>
<dbReference type="NCBIfam" id="TIGR00229">
    <property type="entry name" value="sensory_box"/>
    <property type="match status" value="1"/>
</dbReference>
<evidence type="ECO:0000259" key="9">
    <source>
        <dbReference type="PROSITE" id="PS50113"/>
    </source>
</evidence>
<dbReference type="GO" id="GO:0005524">
    <property type="term" value="F:ATP binding"/>
    <property type="evidence" value="ECO:0007669"/>
    <property type="project" value="UniProtKB-KW"/>
</dbReference>
<dbReference type="PANTHER" id="PTHR43642:SF1">
    <property type="entry name" value="HYBRID SIGNAL TRANSDUCTION HISTIDINE KINASE G"/>
    <property type="match status" value="1"/>
</dbReference>
<dbReference type="Gene3D" id="3.40.50.300">
    <property type="entry name" value="P-loop containing nucleotide triphosphate hydrolases"/>
    <property type="match status" value="2"/>
</dbReference>
<evidence type="ECO:0000256" key="5">
    <source>
        <dbReference type="ARBA" id="ARBA00023163"/>
    </source>
</evidence>
<keyword evidence="6" id="KW-0175">Coiled coil</keyword>
<dbReference type="InterPro" id="IPR000014">
    <property type="entry name" value="PAS"/>
</dbReference>
<dbReference type="RefSeq" id="WP_169927356.1">
    <property type="nucleotide sequence ID" value="NZ_CP012333.1"/>
</dbReference>
<dbReference type="SUPFAM" id="SSF52540">
    <property type="entry name" value="P-loop containing nucleoside triphosphate hydrolases"/>
    <property type="match status" value="2"/>
</dbReference>
<dbReference type="Pfam" id="PF13185">
    <property type="entry name" value="GAF_2"/>
    <property type="match status" value="1"/>
</dbReference>
<name>A0A0K1PNC3_9BACT</name>
<dbReference type="InterPro" id="IPR025944">
    <property type="entry name" value="Sigma_54_int_dom_CS"/>
</dbReference>
<proteinExistence type="predicted"/>
<dbReference type="SUPFAM" id="SSF46689">
    <property type="entry name" value="Homeodomain-like"/>
    <property type="match status" value="1"/>
</dbReference>
<feature type="domain" description="PAS" evidence="8">
    <location>
        <begin position="1173"/>
        <end position="1244"/>
    </location>
</feature>
<evidence type="ECO:0000313" key="11">
    <source>
        <dbReference type="Proteomes" id="UP000064967"/>
    </source>
</evidence>
<dbReference type="InterPro" id="IPR041664">
    <property type="entry name" value="AAA_16"/>
</dbReference>
<accession>A0A0K1PNC3</accession>
<dbReference type="PROSITE" id="PS00688">
    <property type="entry name" value="SIGMA54_INTERACT_3"/>
    <property type="match status" value="1"/>
</dbReference>